<organism evidence="7 8">
    <name type="scientific">Candida boidinii</name>
    <name type="common">Yeast</name>
    <dbReference type="NCBI Taxonomy" id="5477"/>
    <lineage>
        <taxon>Eukaryota</taxon>
        <taxon>Fungi</taxon>
        <taxon>Dikarya</taxon>
        <taxon>Ascomycota</taxon>
        <taxon>Saccharomycotina</taxon>
        <taxon>Pichiomycetes</taxon>
        <taxon>Pichiales</taxon>
        <taxon>Pichiaceae</taxon>
        <taxon>Ogataea</taxon>
        <taxon>Ogataea/Candida clade</taxon>
    </lineage>
</organism>
<dbReference type="GO" id="GO:0120231">
    <property type="term" value="C:DNA recombinase auxiliary factor complex"/>
    <property type="evidence" value="ECO:0007669"/>
    <property type="project" value="TreeGrafter"/>
</dbReference>
<keyword evidence="3" id="KW-0233">DNA recombination</keyword>
<name>A0A9W6WKN8_CANBO</name>
<evidence type="ECO:0000259" key="6">
    <source>
        <dbReference type="Pfam" id="PF07106"/>
    </source>
</evidence>
<dbReference type="GO" id="GO:0000709">
    <property type="term" value="P:meiotic joint molecule formation"/>
    <property type="evidence" value="ECO:0007669"/>
    <property type="project" value="TreeGrafter"/>
</dbReference>
<dbReference type="Proteomes" id="UP001165120">
    <property type="component" value="Unassembled WGS sequence"/>
</dbReference>
<dbReference type="GO" id="GO:0007129">
    <property type="term" value="P:homologous chromosome pairing at meiosis"/>
    <property type="evidence" value="ECO:0007669"/>
    <property type="project" value="TreeGrafter"/>
</dbReference>
<comment type="subcellular location">
    <subcellularLocation>
        <location evidence="1">Nucleus</location>
    </subcellularLocation>
</comment>
<dbReference type="InterPro" id="IPR010776">
    <property type="entry name" value="Hop2_WH_dom"/>
</dbReference>
<comment type="similarity">
    <text evidence="2">Belongs to the HOP2 family.</text>
</comment>
<keyword evidence="4" id="KW-0539">Nucleus</keyword>
<gene>
    <name evidence="7" type="ORF">Cboi02_000654500</name>
</gene>
<dbReference type="GO" id="GO:0010774">
    <property type="term" value="P:meiotic strand invasion involved in reciprocal meiotic recombination"/>
    <property type="evidence" value="ECO:0007669"/>
    <property type="project" value="TreeGrafter"/>
</dbReference>
<keyword evidence="8" id="KW-1185">Reference proteome</keyword>
<protein>
    <submittedName>
        <fullName evidence="7">Unnamed protein product</fullName>
    </submittedName>
</protein>
<feature type="domain" description="Homologous-pairing protein 2 winged helix" evidence="6">
    <location>
        <begin position="15"/>
        <end position="76"/>
    </location>
</feature>
<evidence type="ECO:0000313" key="8">
    <source>
        <dbReference type="Proteomes" id="UP001165120"/>
    </source>
</evidence>
<dbReference type="PANTHER" id="PTHR15938:SF0">
    <property type="entry name" value="HOMOLOGOUS-PAIRING PROTEIN 2 HOMOLOG"/>
    <property type="match status" value="1"/>
</dbReference>
<dbReference type="GO" id="GO:0000794">
    <property type="term" value="C:condensed nuclear chromosome"/>
    <property type="evidence" value="ECO:0007669"/>
    <property type="project" value="TreeGrafter"/>
</dbReference>
<dbReference type="AlphaFoldDB" id="A0A9W6WKN8"/>
<evidence type="ECO:0000256" key="5">
    <source>
        <dbReference type="ARBA" id="ARBA00023254"/>
    </source>
</evidence>
<reference evidence="7" key="1">
    <citation type="submission" date="2023-04" db="EMBL/GenBank/DDBJ databases">
        <title>Candida boidinii NBRC 10035.</title>
        <authorList>
            <person name="Ichikawa N."/>
            <person name="Sato H."/>
            <person name="Tonouchi N."/>
        </authorList>
    </citation>
    <scope>NUCLEOTIDE SEQUENCE</scope>
    <source>
        <strain evidence="7">NBRC 10035</strain>
    </source>
</reference>
<dbReference type="InterPro" id="IPR036388">
    <property type="entry name" value="WH-like_DNA-bd_sf"/>
</dbReference>
<dbReference type="GO" id="GO:0003690">
    <property type="term" value="F:double-stranded DNA binding"/>
    <property type="evidence" value="ECO:0007669"/>
    <property type="project" value="TreeGrafter"/>
</dbReference>
<accession>A0A9W6WKN8</accession>
<dbReference type="GO" id="GO:0120230">
    <property type="term" value="F:recombinase activator activity"/>
    <property type="evidence" value="ECO:0007669"/>
    <property type="project" value="TreeGrafter"/>
</dbReference>
<dbReference type="Pfam" id="PF07106">
    <property type="entry name" value="WHD_TBPIP"/>
    <property type="match status" value="1"/>
</dbReference>
<evidence type="ECO:0000256" key="2">
    <source>
        <dbReference type="ARBA" id="ARBA00007922"/>
    </source>
</evidence>
<dbReference type="EMBL" id="BSXN01004392">
    <property type="protein sequence ID" value="GME81180.1"/>
    <property type="molecule type" value="Genomic_DNA"/>
</dbReference>
<proteinExistence type="inferred from homology"/>
<keyword evidence="5" id="KW-0469">Meiosis</keyword>
<evidence type="ECO:0000256" key="4">
    <source>
        <dbReference type="ARBA" id="ARBA00023242"/>
    </source>
</evidence>
<comment type="caution">
    <text evidence="7">The sequence shown here is derived from an EMBL/GenBank/DDBJ whole genome shotgun (WGS) entry which is preliminary data.</text>
</comment>
<evidence type="ECO:0000256" key="1">
    <source>
        <dbReference type="ARBA" id="ARBA00004123"/>
    </source>
</evidence>
<evidence type="ECO:0000313" key="7">
    <source>
        <dbReference type="EMBL" id="GME81180.1"/>
    </source>
</evidence>
<dbReference type="PANTHER" id="PTHR15938">
    <property type="entry name" value="TBP-1 INTERACTING PROTEIN"/>
    <property type="match status" value="1"/>
</dbReference>
<dbReference type="Gene3D" id="1.10.10.10">
    <property type="entry name" value="Winged helix-like DNA-binding domain superfamily/Winged helix DNA-binding domain"/>
    <property type="match status" value="1"/>
</dbReference>
<sequence length="123" mass="14028">MPPKKSKTEQYKPEEAEKIILSYLKDQYRPYAQADIILNLHGKINKTTMTKCLNDLVESGKILCKSFGKFNCYFCKPMDVTDNGQKLSSLQGSNNVDLDTDLSGYEEDLKRLQTQNITLQKGK</sequence>
<evidence type="ECO:0000256" key="3">
    <source>
        <dbReference type="ARBA" id="ARBA00023172"/>
    </source>
</evidence>